<reference evidence="6 7" key="1">
    <citation type="submission" date="2020-10" db="EMBL/GenBank/DDBJ databases">
        <title>Connecting structure to function with the recovery of over 1000 high-quality activated sludge metagenome-assembled genomes encoding full-length rRNA genes using long-read sequencing.</title>
        <authorList>
            <person name="Singleton C.M."/>
            <person name="Petriglieri F."/>
            <person name="Kristensen J.M."/>
            <person name="Kirkegaard R.H."/>
            <person name="Michaelsen T.Y."/>
            <person name="Andersen M.H."/>
            <person name="Karst S.M."/>
            <person name="Dueholm M.S."/>
            <person name="Nielsen P.H."/>
            <person name="Albertsen M."/>
        </authorList>
    </citation>
    <scope>NUCLEOTIDE SEQUENCE [LARGE SCALE GENOMIC DNA]</scope>
    <source>
        <strain evidence="6">EsbW_18-Q3-R4-48_BATAC.463</strain>
    </source>
</reference>
<gene>
    <name evidence="6" type="ORF">IPJ38_06370</name>
</gene>
<protein>
    <submittedName>
        <fullName evidence="6">Tyrosine-type recombinase/integrase</fullName>
    </submittedName>
</protein>
<dbReference type="GO" id="GO:0015074">
    <property type="term" value="P:DNA integration"/>
    <property type="evidence" value="ECO:0007669"/>
    <property type="project" value="UniProtKB-KW"/>
</dbReference>
<dbReference type="InterPro" id="IPR010998">
    <property type="entry name" value="Integrase_recombinase_N"/>
</dbReference>
<dbReference type="PANTHER" id="PTHR30629:SF6">
    <property type="entry name" value="PROPHAGE INTEGRASE INTA-RELATED"/>
    <property type="match status" value="1"/>
</dbReference>
<accession>A0A935JVL4</accession>
<sequence length="329" mass="37636">MQAARAKATQQRQLAKAQKVTFKEAWDAYVSTRENHVTKPLAPRTIKDLESHLRRSFGQWHDMPLTSVTQDAIKDKHALLIQKSGNAQANQAMRYLRAVLNWAMNQPEYAVSLPSNPVATLTKDKRWAEVKPNEQSLLKQQLKDWFNAVALIENPVPKAYFQFVLLTGCRREEALSLKWEDVDLRWRSLTFYGTKNGDDRVIPLTNYVLQLVTSLPRRNQWVFSSPTSTDGRMREPAKFIKKIAEKTGIDISSHGLRKSFATLSEWCELPDGAIKQIMGHKPSGVHERHYRHRPLDLLAMIHQRLEDWILTEAGKEIVALPMPGLKAVA</sequence>
<dbReference type="PROSITE" id="PS51898">
    <property type="entry name" value="TYR_RECOMBINASE"/>
    <property type="match status" value="1"/>
</dbReference>
<dbReference type="InterPro" id="IPR013762">
    <property type="entry name" value="Integrase-like_cat_sf"/>
</dbReference>
<dbReference type="InterPro" id="IPR002104">
    <property type="entry name" value="Integrase_catalytic"/>
</dbReference>
<proteinExistence type="inferred from homology"/>
<evidence type="ECO:0000256" key="3">
    <source>
        <dbReference type="ARBA" id="ARBA00023125"/>
    </source>
</evidence>
<comment type="similarity">
    <text evidence="1">Belongs to the 'phage' integrase family.</text>
</comment>
<dbReference type="SUPFAM" id="SSF56349">
    <property type="entry name" value="DNA breaking-rejoining enzymes"/>
    <property type="match status" value="1"/>
</dbReference>
<name>A0A935JVL4_9RHOO</name>
<dbReference type="GO" id="GO:0006310">
    <property type="term" value="P:DNA recombination"/>
    <property type="evidence" value="ECO:0007669"/>
    <property type="project" value="UniProtKB-KW"/>
</dbReference>
<dbReference type="Pfam" id="PF00589">
    <property type="entry name" value="Phage_integrase"/>
    <property type="match status" value="1"/>
</dbReference>
<dbReference type="EMBL" id="JADJMS010000013">
    <property type="protein sequence ID" value="MBK7414781.1"/>
    <property type="molecule type" value="Genomic_DNA"/>
</dbReference>
<keyword evidence="4" id="KW-0233">DNA recombination</keyword>
<dbReference type="Gene3D" id="1.10.150.130">
    <property type="match status" value="1"/>
</dbReference>
<dbReference type="InterPro" id="IPR050808">
    <property type="entry name" value="Phage_Integrase"/>
</dbReference>
<comment type="caution">
    <text evidence="6">The sequence shown here is derived from an EMBL/GenBank/DDBJ whole genome shotgun (WGS) entry which is preliminary data.</text>
</comment>
<dbReference type="Proteomes" id="UP000739411">
    <property type="component" value="Unassembled WGS sequence"/>
</dbReference>
<evidence type="ECO:0000313" key="6">
    <source>
        <dbReference type="EMBL" id="MBK7414781.1"/>
    </source>
</evidence>
<keyword evidence="2" id="KW-0229">DNA integration</keyword>
<evidence type="ECO:0000256" key="1">
    <source>
        <dbReference type="ARBA" id="ARBA00008857"/>
    </source>
</evidence>
<organism evidence="6 7">
    <name type="scientific">Candidatus Dechloromonas phosphorivorans</name>
    <dbReference type="NCBI Taxonomy" id="2899244"/>
    <lineage>
        <taxon>Bacteria</taxon>
        <taxon>Pseudomonadati</taxon>
        <taxon>Pseudomonadota</taxon>
        <taxon>Betaproteobacteria</taxon>
        <taxon>Rhodocyclales</taxon>
        <taxon>Azonexaceae</taxon>
        <taxon>Dechloromonas</taxon>
    </lineage>
</organism>
<evidence type="ECO:0000256" key="4">
    <source>
        <dbReference type="ARBA" id="ARBA00023172"/>
    </source>
</evidence>
<dbReference type="InterPro" id="IPR011010">
    <property type="entry name" value="DNA_brk_join_enz"/>
</dbReference>
<dbReference type="GO" id="GO:0003677">
    <property type="term" value="F:DNA binding"/>
    <property type="evidence" value="ECO:0007669"/>
    <property type="project" value="UniProtKB-KW"/>
</dbReference>
<evidence type="ECO:0000256" key="2">
    <source>
        <dbReference type="ARBA" id="ARBA00022908"/>
    </source>
</evidence>
<evidence type="ECO:0000313" key="7">
    <source>
        <dbReference type="Proteomes" id="UP000739411"/>
    </source>
</evidence>
<evidence type="ECO:0000259" key="5">
    <source>
        <dbReference type="PROSITE" id="PS51898"/>
    </source>
</evidence>
<dbReference type="CDD" id="cd00796">
    <property type="entry name" value="INT_Rci_Hp1_C"/>
    <property type="match status" value="1"/>
</dbReference>
<keyword evidence="3" id="KW-0238">DNA-binding</keyword>
<feature type="domain" description="Tyr recombinase" evidence="5">
    <location>
        <begin position="132"/>
        <end position="303"/>
    </location>
</feature>
<dbReference type="Gene3D" id="1.10.443.10">
    <property type="entry name" value="Intergrase catalytic core"/>
    <property type="match status" value="1"/>
</dbReference>
<dbReference type="PANTHER" id="PTHR30629">
    <property type="entry name" value="PROPHAGE INTEGRASE"/>
    <property type="match status" value="1"/>
</dbReference>
<dbReference type="AlphaFoldDB" id="A0A935JVL4"/>